<reference evidence="1 2" key="1">
    <citation type="submission" date="2016-01" db="EMBL/GenBank/DDBJ databases">
        <title>The new phylogeny of the genus Mycobacterium.</title>
        <authorList>
            <person name="Tarcisio F."/>
            <person name="Conor M."/>
            <person name="Antonella G."/>
            <person name="Elisabetta G."/>
            <person name="Giulia F.S."/>
            <person name="Sara T."/>
            <person name="Anna F."/>
            <person name="Clotilde B."/>
            <person name="Roberto B."/>
            <person name="Veronica D.S."/>
            <person name="Fabio R."/>
            <person name="Monica P."/>
            <person name="Olivier J."/>
            <person name="Enrico T."/>
            <person name="Nicola S."/>
        </authorList>
    </citation>
    <scope>NUCLEOTIDE SEQUENCE [LARGE SCALE GENOMIC DNA]</scope>
    <source>
        <strain evidence="1 2">DSM 45394</strain>
    </source>
</reference>
<name>A0A1X1YLZ0_9MYCO</name>
<accession>A0A1X1YLZ0</accession>
<comment type="caution">
    <text evidence="1">The sequence shown here is derived from an EMBL/GenBank/DDBJ whole genome shotgun (WGS) entry which is preliminary data.</text>
</comment>
<protein>
    <submittedName>
        <fullName evidence="1">Uncharacterized protein</fullName>
    </submittedName>
</protein>
<keyword evidence="2" id="KW-1185">Reference proteome</keyword>
<organism evidence="1 2">
    <name type="scientific">Mycolicibacter longobardus</name>
    <dbReference type="NCBI Taxonomy" id="1108812"/>
    <lineage>
        <taxon>Bacteria</taxon>
        <taxon>Bacillati</taxon>
        <taxon>Actinomycetota</taxon>
        <taxon>Actinomycetes</taxon>
        <taxon>Mycobacteriales</taxon>
        <taxon>Mycobacteriaceae</taxon>
        <taxon>Mycolicibacter</taxon>
    </lineage>
</organism>
<dbReference type="EMBL" id="LQPG01000014">
    <property type="protein sequence ID" value="ORW12043.1"/>
    <property type="molecule type" value="Genomic_DNA"/>
</dbReference>
<sequence>MNDGCCGSDTPEPGVTDDDEFTAAVEELAEHEKRLLDHLADPAATKAFLADPSAVLRRLKIPVPAAIAHRLRLPDANRIGDLTARPVGLPNGQTITPRAKIRIVGRKR</sequence>
<gene>
    <name evidence="1" type="ORF">AWC16_09385</name>
</gene>
<evidence type="ECO:0000313" key="1">
    <source>
        <dbReference type="EMBL" id="ORW12043.1"/>
    </source>
</evidence>
<dbReference type="AlphaFoldDB" id="A0A1X1YLZ0"/>
<proteinExistence type="predicted"/>
<dbReference type="RefSeq" id="WP_085264221.1">
    <property type="nucleotide sequence ID" value="NZ_JACKVG010000012.1"/>
</dbReference>
<dbReference type="Proteomes" id="UP000193866">
    <property type="component" value="Unassembled WGS sequence"/>
</dbReference>
<evidence type="ECO:0000313" key="2">
    <source>
        <dbReference type="Proteomes" id="UP000193866"/>
    </source>
</evidence>